<dbReference type="RefSeq" id="WP_345377293.1">
    <property type="nucleotide sequence ID" value="NZ_BAABLM010000012.1"/>
</dbReference>
<organism evidence="6 7">
    <name type="scientific">Frondihabitans cladoniiphilus</name>
    <dbReference type="NCBI Taxonomy" id="715785"/>
    <lineage>
        <taxon>Bacteria</taxon>
        <taxon>Bacillati</taxon>
        <taxon>Actinomycetota</taxon>
        <taxon>Actinomycetes</taxon>
        <taxon>Micrococcales</taxon>
        <taxon>Microbacteriaceae</taxon>
        <taxon>Frondihabitans</taxon>
    </lineage>
</organism>
<dbReference type="Pfam" id="PF00440">
    <property type="entry name" value="TetR_N"/>
    <property type="match status" value="1"/>
</dbReference>
<dbReference type="SUPFAM" id="SSF48498">
    <property type="entry name" value="Tetracyclin repressor-like, C-terminal domain"/>
    <property type="match status" value="1"/>
</dbReference>
<evidence type="ECO:0000259" key="5">
    <source>
        <dbReference type="PROSITE" id="PS50977"/>
    </source>
</evidence>
<feature type="DNA-binding region" description="H-T-H motif" evidence="4">
    <location>
        <begin position="35"/>
        <end position="54"/>
    </location>
</feature>
<dbReference type="Pfam" id="PF21993">
    <property type="entry name" value="TetR_C_13_2"/>
    <property type="match status" value="1"/>
</dbReference>
<dbReference type="Proteomes" id="UP001501295">
    <property type="component" value="Unassembled WGS sequence"/>
</dbReference>
<dbReference type="Gene3D" id="1.10.357.10">
    <property type="entry name" value="Tetracycline Repressor, domain 2"/>
    <property type="match status" value="1"/>
</dbReference>
<dbReference type="PANTHER" id="PTHR47506">
    <property type="entry name" value="TRANSCRIPTIONAL REGULATORY PROTEIN"/>
    <property type="match status" value="1"/>
</dbReference>
<evidence type="ECO:0000256" key="4">
    <source>
        <dbReference type="PROSITE-ProRule" id="PRU00335"/>
    </source>
</evidence>
<proteinExistence type="predicted"/>
<sequence length="197" mass="21219">MPVPPGARLDPEATRERILHVSEEIFATRGTAAVSVSDLAAAAGASKASMYKNFRSKELLIEATLADRSARVQEWLRHGVESLPPGRRRILRIFDLLLDWYRQDDFHGCAVVSAAAETRMSDEALRAIARRHLDSYRALMARSLQGAGANDADALVEHLLILIEGATVVSAVDGEPEAGVRAREIAGLLLQAAGVAG</sequence>
<protein>
    <submittedName>
        <fullName evidence="6">TetR/AcrR family transcriptional regulator</fullName>
    </submittedName>
</protein>
<evidence type="ECO:0000313" key="7">
    <source>
        <dbReference type="Proteomes" id="UP001501295"/>
    </source>
</evidence>
<dbReference type="InterPro" id="IPR001647">
    <property type="entry name" value="HTH_TetR"/>
</dbReference>
<dbReference type="EMBL" id="BAABLM010000012">
    <property type="protein sequence ID" value="GAA4685960.1"/>
    <property type="molecule type" value="Genomic_DNA"/>
</dbReference>
<keyword evidence="1" id="KW-0805">Transcription regulation</keyword>
<keyword evidence="3" id="KW-0804">Transcription</keyword>
<evidence type="ECO:0000313" key="6">
    <source>
        <dbReference type="EMBL" id="GAA4685960.1"/>
    </source>
</evidence>
<gene>
    <name evidence="6" type="ORF">GCM10025780_35610</name>
</gene>
<keyword evidence="2 4" id="KW-0238">DNA-binding</keyword>
<name>A0ABP8WCA0_9MICO</name>
<reference evidence="7" key="1">
    <citation type="journal article" date="2019" name="Int. J. Syst. Evol. Microbiol.">
        <title>The Global Catalogue of Microorganisms (GCM) 10K type strain sequencing project: providing services to taxonomists for standard genome sequencing and annotation.</title>
        <authorList>
            <consortium name="The Broad Institute Genomics Platform"/>
            <consortium name="The Broad Institute Genome Sequencing Center for Infectious Disease"/>
            <person name="Wu L."/>
            <person name="Ma J."/>
        </authorList>
    </citation>
    <scope>NUCLEOTIDE SEQUENCE [LARGE SCALE GENOMIC DNA]</scope>
    <source>
        <strain evidence="7">JCM 18956</strain>
    </source>
</reference>
<dbReference type="PRINTS" id="PR00455">
    <property type="entry name" value="HTHTETR"/>
</dbReference>
<dbReference type="InterPro" id="IPR009057">
    <property type="entry name" value="Homeodomain-like_sf"/>
</dbReference>
<evidence type="ECO:0000256" key="2">
    <source>
        <dbReference type="ARBA" id="ARBA00023125"/>
    </source>
</evidence>
<evidence type="ECO:0000256" key="3">
    <source>
        <dbReference type="ARBA" id="ARBA00023163"/>
    </source>
</evidence>
<dbReference type="InterPro" id="IPR054156">
    <property type="entry name" value="YxaF_TetR_C"/>
</dbReference>
<comment type="caution">
    <text evidence="6">The sequence shown here is derived from an EMBL/GenBank/DDBJ whole genome shotgun (WGS) entry which is preliminary data.</text>
</comment>
<feature type="domain" description="HTH tetR-type" evidence="5">
    <location>
        <begin position="12"/>
        <end position="72"/>
    </location>
</feature>
<dbReference type="PROSITE" id="PS50977">
    <property type="entry name" value="HTH_TETR_2"/>
    <property type="match status" value="1"/>
</dbReference>
<dbReference type="InterPro" id="IPR036271">
    <property type="entry name" value="Tet_transcr_reg_TetR-rel_C_sf"/>
</dbReference>
<accession>A0ABP8WCA0</accession>
<dbReference type="PANTHER" id="PTHR47506:SF1">
    <property type="entry name" value="HTH-TYPE TRANSCRIPTIONAL REGULATOR YJDC"/>
    <property type="match status" value="1"/>
</dbReference>
<dbReference type="SUPFAM" id="SSF46689">
    <property type="entry name" value="Homeodomain-like"/>
    <property type="match status" value="1"/>
</dbReference>
<keyword evidence="7" id="KW-1185">Reference proteome</keyword>
<evidence type="ECO:0000256" key="1">
    <source>
        <dbReference type="ARBA" id="ARBA00023015"/>
    </source>
</evidence>